<keyword evidence="3" id="KW-1185">Reference proteome</keyword>
<organism evidence="2 3">
    <name type="scientific">Glutamicibacter uratoxydans</name>
    <name type="common">Arthrobacter uratoxydans</name>
    <dbReference type="NCBI Taxonomy" id="43667"/>
    <lineage>
        <taxon>Bacteria</taxon>
        <taxon>Bacillati</taxon>
        <taxon>Actinomycetota</taxon>
        <taxon>Actinomycetes</taxon>
        <taxon>Micrococcales</taxon>
        <taxon>Micrococcaceae</taxon>
        <taxon>Glutamicibacter</taxon>
    </lineage>
</organism>
<name>A0A4Y4DMG0_GLUUR</name>
<proteinExistence type="predicted"/>
<dbReference type="EMBL" id="BJNY01000011">
    <property type="protein sequence ID" value="GED06512.1"/>
    <property type="molecule type" value="Genomic_DNA"/>
</dbReference>
<feature type="domain" description="Hemerythrin-like" evidence="1">
    <location>
        <begin position="14"/>
        <end position="133"/>
    </location>
</feature>
<evidence type="ECO:0000313" key="3">
    <source>
        <dbReference type="Proteomes" id="UP000316612"/>
    </source>
</evidence>
<gene>
    <name evidence="2" type="ORF">AUR04nite_20440</name>
</gene>
<dbReference type="RefSeq" id="WP_141364656.1">
    <property type="nucleotide sequence ID" value="NZ_BAAAJL010000013.1"/>
</dbReference>
<dbReference type="AlphaFoldDB" id="A0A4Y4DMG0"/>
<evidence type="ECO:0000259" key="1">
    <source>
        <dbReference type="Pfam" id="PF01814"/>
    </source>
</evidence>
<dbReference type="InterPro" id="IPR012312">
    <property type="entry name" value="Hemerythrin-like"/>
</dbReference>
<dbReference type="Pfam" id="PF01814">
    <property type="entry name" value="Hemerythrin"/>
    <property type="match status" value="1"/>
</dbReference>
<dbReference type="Proteomes" id="UP000316612">
    <property type="component" value="Unassembled WGS sequence"/>
</dbReference>
<evidence type="ECO:0000313" key="2">
    <source>
        <dbReference type="EMBL" id="GED06512.1"/>
    </source>
</evidence>
<dbReference type="GO" id="GO:0005886">
    <property type="term" value="C:plasma membrane"/>
    <property type="evidence" value="ECO:0007669"/>
    <property type="project" value="TreeGrafter"/>
</dbReference>
<dbReference type="Gene3D" id="1.20.120.520">
    <property type="entry name" value="nmb1532 protein domain like"/>
    <property type="match status" value="1"/>
</dbReference>
<protein>
    <submittedName>
        <fullName evidence="2">Hemerythrin</fullName>
    </submittedName>
</protein>
<sequence>MSAHSPELSDASLAEAFTREHHEIDAGIEEYLNSEENDAATRARPLLRVVDALRRHIYLEEEIVFPYLPQGMLQMPLMVMRREHGELWRRMDVLEESIRSASGDSATLGSDCQELLALLDNHNSKEEPIIYPHMDQSLGEEDQRRVAGLLAGGSLPEGWVCQDA</sequence>
<reference evidence="2 3" key="1">
    <citation type="submission" date="2019-06" db="EMBL/GenBank/DDBJ databases">
        <title>Whole genome shotgun sequence of Glutamicibacter uratoxydans NBRC 15515.</title>
        <authorList>
            <person name="Hosoyama A."/>
            <person name="Uohara A."/>
            <person name="Ohji S."/>
            <person name="Ichikawa N."/>
        </authorList>
    </citation>
    <scope>NUCLEOTIDE SEQUENCE [LARGE SCALE GENOMIC DNA]</scope>
    <source>
        <strain evidence="2 3">NBRC 15515</strain>
    </source>
</reference>
<dbReference type="PANTHER" id="PTHR39966">
    <property type="entry name" value="BLL2471 PROTEIN-RELATED"/>
    <property type="match status" value="1"/>
</dbReference>
<dbReference type="OrthoDB" id="3830515at2"/>
<accession>A0A4Y4DMG0</accession>
<comment type="caution">
    <text evidence="2">The sequence shown here is derived from an EMBL/GenBank/DDBJ whole genome shotgun (WGS) entry which is preliminary data.</text>
</comment>
<dbReference type="PANTHER" id="PTHR39966:SF3">
    <property type="entry name" value="DUF438 DOMAIN-CONTAINING PROTEIN"/>
    <property type="match status" value="1"/>
</dbReference>